<reference evidence="4 5" key="1">
    <citation type="submission" date="2019-08" db="EMBL/GenBank/DDBJ databases">
        <title>Actinomadura sp. nov. CYP1-5 isolated from mountain soil.</title>
        <authorList>
            <person name="Songsumanus A."/>
            <person name="Kuncharoen N."/>
            <person name="Kudo T."/>
            <person name="Yuki M."/>
            <person name="Igarashi Y."/>
            <person name="Tanasupawat S."/>
        </authorList>
    </citation>
    <scope>NUCLEOTIDE SEQUENCE [LARGE SCALE GENOMIC DNA]</scope>
    <source>
        <strain evidence="4 5">GKU157</strain>
    </source>
</reference>
<evidence type="ECO:0000256" key="2">
    <source>
        <dbReference type="ARBA" id="ARBA00022679"/>
    </source>
</evidence>
<feature type="active site" evidence="3">
    <location>
        <position position="229"/>
    </location>
</feature>
<dbReference type="SUPFAM" id="SSF55909">
    <property type="entry name" value="Pentein"/>
    <property type="match status" value="1"/>
</dbReference>
<dbReference type="Proteomes" id="UP000322634">
    <property type="component" value="Unassembled WGS sequence"/>
</dbReference>
<feature type="active site" evidence="3">
    <location>
        <position position="180"/>
    </location>
</feature>
<dbReference type="AlphaFoldDB" id="A0A5D0TY63"/>
<evidence type="ECO:0000313" key="4">
    <source>
        <dbReference type="EMBL" id="TYC10523.1"/>
    </source>
</evidence>
<dbReference type="Gene3D" id="3.75.10.10">
    <property type="entry name" value="L-arginine/glycine Amidinotransferase, Chain A"/>
    <property type="match status" value="1"/>
</dbReference>
<organism evidence="4 5">
    <name type="scientific">Actinomadura syzygii</name>
    <dbReference type="NCBI Taxonomy" id="1427538"/>
    <lineage>
        <taxon>Bacteria</taxon>
        <taxon>Bacillati</taxon>
        <taxon>Actinomycetota</taxon>
        <taxon>Actinomycetes</taxon>
        <taxon>Streptosporangiales</taxon>
        <taxon>Thermomonosporaceae</taxon>
        <taxon>Actinomadura</taxon>
    </lineage>
</organism>
<gene>
    <name evidence="4" type="ORF">FXF65_31015</name>
</gene>
<dbReference type="OrthoDB" id="258252at2"/>
<dbReference type="InterPro" id="IPR033195">
    <property type="entry name" value="AmidinoTrfase"/>
</dbReference>
<sequence length="349" mass="38203">MLYSRTQSSDETSPVNSYTEWDPLEEVIVGVATGSAIPRESERMIRATMPEEWQDMFLANGGSPFPAEIVDAAQEELDRLADELSGMGVTVRRPDAVDWAGRGGYTSAMPRDCLLVVGSRIIEAPMAWRSRQEETTAYRALLAEYGAGGAVWVSAPQSDPDRVAADSGPWAVNESAPAFDAADFVRVGRDIVGQLSNVTNRAGVRWLRDYLGSDFTVTLLDVDDPHAMHIDATVLPLRPGVVLVNPTRVSERALARSPFARWDKIVAEGPRPAGAVPRCMTSGWINMNVLSVDEERVIVDSCDVGLARQLERHGFQPIPLPFQHLNAIGGSFHCAALDVRRRGTRESYV</sequence>
<dbReference type="GO" id="GO:0015068">
    <property type="term" value="F:glycine amidinotransferase activity"/>
    <property type="evidence" value="ECO:0007669"/>
    <property type="project" value="TreeGrafter"/>
</dbReference>
<keyword evidence="2 4" id="KW-0808">Transferase</keyword>
<dbReference type="PANTHER" id="PTHR10488">
    <property type="entry name" value="GLYCINE AMIDINOTRANSFERASE, MITOCHONDRIAL"/>
    <property type="match status" value="1"/>
</dbReference>
<comment type="caution">
    <text evidence="4">The sequence shown here is derived from an EMBL/GenBank/DDBJ whole genome shotgun (WGS) entry which is preliminary data.</text>
</comment>
<evidence type="ECO:0000313" key="5">
    <source>
        <dbReference type="Proteomes" id="UP000322634"/>
    </source>
</evidence>
<dbReference type="GO" id="GO:0006601">
    <property type="term" value="P:creatine biosynthetic process"/>
    <property type="evidence" value="ECO:0007669"/>
    <property type="project" value="TreeGrafter"/>
</dbReference>
<feature type="active site" description="Amidino-cysteine intermediate" evidence="3">
    <location>
        <position position="334"/>
    </location>
</feature>
<protein>
    <submittedName>
        <fullName evidence="4">Amidinotransferase</fullName>
    </submittedName>
</protein>
<dbReference type="PANTHER" id="PTHR10488:SF1">
    <property type="entry name" value="GLYCINE AMIDINOTRANSFERASE, MITOCHONDRIAL"/>
    <property type="match status" value="1"/>
</dbReference>
<evidence type="ECO:0000256" key="3">
    <source>
        <dbReference type="PIRSR" id="PIRSR633195-1"/>
    </source>
</evidence>
<evidence type="ECO:0000256" key="1">
    <source>
        <dbReference type="ARBA" id="ARBA00006943"/>
    </source>
</evidence>
<dbReference type="EMBL" id="VSFF01000012">
    <property type="protein sequence ID" value="TYC10523.1"/>
    <property type="molecule type" value="Genomic_DNA"/>
</dbReference>
<name>A0A5D0TY63_9ACTN</name>
<accession>A0A5D0TY63</accession>
<keyword evidence="5" id="KW-1185">Reference proteome</keyword>
<comment type="similarity">
    <text evidence="1">Belongs to the amidinotransferase family.</text>
</comment>
<proteinExistence type="inferred from homology"/>